<proteinExistence type="predicted"/>
<accession>A0A1X7TAC1</accession>
<protein>
    <submittedName>
        <fullName evidence="1">Uncharacterized protein</fullName>
    </submittedName>
</protein>
<name>A0A1X7TAC1_AMPQE</name>
<dbReference type="EnsemblMetazoa" id="Aqu2.1.11500_001">
    <property type="protein sequence ID" value="Aqu2.1.11500_001"/>
    <property type="gene ID" value="Aqu2.1.11500"/>
</dbReference>
<sequence>TNKYSSCNGRLTEDAAVIIIGGGVEDILLVNTSSELVGSTASVGLSIMYYVDWSLLH</sequence>
<reference evidence="1" key="1">
    <citation type="submission" date="2017-05" db="UniProtKB">
        <authorList>
            <consortium name="EnsemblMetazoa"/>
        </authorList>
    </citation>
    <scope>IDENTIFICATION</scope>
</reference>
<organism evidence="1">
    <name type="scientific">Amphimedon queenslandica</name>
    <name type="common">Sponge</name>
    <dbReference type="NCBI Taxonomy" id="400682"/>
    <lineage>
        <taxon>Eukaryota</taxon>
        <taxon>Metazoa</taxon>
        <taxon>Porifera</taxon>
        <taxon>Demospongiae</taxon>
        <taxon>Heteroscleromorpha</taxon>
        <taxon>Haplosclerida</taxon>
        <taxon>Niphatidae</taxon>
        <taxon>Amphimedon</taxon>
    </lineage>
</organism>
<evidence type="ECO:0000313" key="1">
    <source>
        <dbReference type="EnsemblMetazoa" id="Aqu2.1.11500_001"/>
    </source>
</evidence>
<dbReference type="AlphaFoldDB" id="A0A1X7TAC1"/>
<dbReference type="InParanoid" id="A0A1X7TAC1"/>